<evidence type="ECO:0000313" key="3">
    <source>
        <dbReference type="Proteomes" id="UP000237000"/>
    </source>
</evidence>
<feature type="compositionally biased region" description="Polar residues" evidence="1">
    <location>
        <begin position="80"/>
        <end position="92"/>
    </location>
</feature>
<dbReference type="Proteomes" id="UP000237000">
    <property type="component" value="Unassembled WGS sequence"/>
</dbReference>
<dbReference type="OrthoDB" id="1936256at2759"/>
<feature type="compositionally biased region" description="Low complexity" evidence="1">
    <location>
        <begin position="121"/>
        <end position="147"/>
    </location>
</feature>
<gene>
    <name evidence="2" type="ORF">TorRG33x02_272140</name>
</gene>
<dbReference type="EMBL" id="JXTC01000324">
    <property type="protein sequence ID" value="PON65014.1"/>
    <property type="molecule type" value="Genomic_DNA"/>
</dbReference>
<evidence type="ECO:0000313" key="2">
    <source>
        <dbReference type="EMBL" id="PON65014.1"/>
    </source>
</evidence>
<feature type="compositionally biased region" description="Low complexity" evidence="1">
    <location>
        <begin position="191"/>
        <end position="204"/>
    </location>
</feature>
<comment type="caution">
    <text evidence="2">The sequence shown here is derived from an EMBL/GenBank/DDBJ whole genome shotgun (WGS) entry which is preliminary data.</text>
</comment>
<dbReference type="PANTHER" id="PTHR35692:SF1">
    <property type="entry name" value="F26F24.11"/>
    <property type="match status" value="1"/>
</dbReference>
<dbReference type="InParanoid" id="A0A2P5CVC3"/>
<protein>
    <submittedName>
        <fullName evidence="2">Vitellogenin-2 protein</fullName>
    </submittedName>
</protein>
<feature type="region of interest" description="Disordered" evidence="1">
    <location>
        <begin position="57"/>
        <end position="236"/>
    </location>
</feature>
<organism evidence="2 3">
    <name type="scientific">Trema orientale</name>
    <name type="common">Charcoal tree</name>
    <name type="synonym">Celtis orientalis</name>
    <dbReference type="NCBI Taxonomy" id="63057"/>
    <lineage>
        <taxon>Eukaryota</taxon>
        <taxon>Viridiplantae</taxon>
        <taxon>Streptophyta</taxon>
        <taxon>Embryophyta</taxon>
        <taxon>Tracheophyta</taxon>
        <taxon>Spermatophyta</taxon>
        <taxon>Magnoliopsida</taxon>
        <taxon>eudicotyledons</taxon>
        <taxon>Gunneridae</taxon>
        <taxon>Pentapetalae</taxon>
        <taxon>rosids</taxon>
        <taxon>fabids</taxon>
        <taxon>Rosales</taxon>
        <taxon>Cannabaceae</taxon>
        <taxon>Trema</taxon>
    </lineage>
</organism>
<evidence type="ECO:0000256" key="1">
    <source>
        <dbReference type="SAM" id="MobiDB-lite"/>
    </source>
</evidence>
<dbReference type="STRING" id="63057.A0A2P5CVC3"/>
<proteinExistence type="predicted"/>
<keyword evidence="3" id="KW-1185">Reference proteome</keyword>
<dbReference type="FunCoup" id="A0A2P5CVC3">
    <property type="interactions" value="121"/>
</dbReference>
<name>A0A2P5CVC3_TREOI</name>
<accession>A0A2P5CVC3</accession>
<feature type="compositionally biased region" description="Low complexity" evidence="1">
    <location>
        <begin position="156"/>
        <end position="167"/>
    </location>
</feature>
<reference evidence="3" key="1">
    <citation type="submission" date="2016-06" db="EMBL/GenBank/DDBJ databases">
        <title>Parallel loss of symbiosis genes in relatives of nitrogen-fixing non-legume Parasponia.</title>
        <authorList>
            <person name="Van Velzen R."/>
            <person name="Holmer R."/>
            <person name="Bu F."/>
            <person name="Rutten L."/>
            <person name="Van Zeijl A."/>
            <person name="Liu W."/>
            <person name="Santuari L."/>
            <person name="Cao Q."/>
            <person name="Sharma T."/>
            <person name="Shen D."/>
            <person name="Roswanjaya Y."/>
            <person name="Wardhani T."/>
            <person name="Kalhor M.S."/>
            <person name="Jansen J."/>
            <person name="Van den Hoogen J."/>
            <person name="Gungor B."/>
            <person name="Hartog M."/>
            <person name="Hontelez J."/>
            <person name="Verver J."/>
            <person name="Yang W.-C."/>
            <person name="Schijlen E."/>
            <person name="Repin R."/>
            <person name="Schilthuizen M."/>
            <person name="Schranz E."/>
            <person name="Heidstra R."/>
            <person name="Miyata K."/>
            <person name="Fedorova E."/>
            <person name="Kohlen W."/>
            <person name="Bisseling T."/>
            <person name="Smit S."/>
            <person name="Geurts R."/>
        </authorList>
    </citation>
    <scope>NUCLEOTIDE SEQUENCE [LARGE SCALE GENOMIC DNA]</scope>
    <source>
        <strain evidence="3">cv. RG33-2</strain>
    </source>
</reference>
<dbReference type="AlphaFoldDB" id="A0A2P5CVC3"/>
<dbReference type="PANTHER" id="PTHR35692">
    <property type="entry name" value="F26F24.11"/>
    <property type="match status" value="1"/>
</dbReference>
<sequence length="304" mass="33582">MKMADFSFLSDTDDSAVEELISQTQDLCVLEQVSAINCSGFVDSVLPNDLESRFSRLKSFPARNPKTRPSVPPPHAGSARYQSEFTSKTELGNSVRGKDESDEDASIFSPSKQNPERKMAPNSKSPSGYLSSPLGSSESSLKKLGISPPKQSKRGSISFSSNSSNSSPEGGKFSVSKRNLEEKKRRRSKLRSGSFSSPLGSSNSTRDSPSPPKRAGCFWCSPKKDSRRRSKEDWSISSDFDWRKNDELLSDLGSFSFKEQRKILKMAMKEQQKISREAHKIVKLAKQASAKMNVSGIEDELSDS</sequence>